<proteinExistence type="predicted"/>
<feature type="region of interest" description="Disordered" evidence="1">
    <location>
        <begin position="158"/>
        <end position="207"/>
    </location>
</feature>
<protein>
    <submittedName>
        <fullName evidence="2">Uncharacterized protein</fullName>
    </submittedName>
</protein>
<evidence type="ECO:0000313" key="2">
    <source>
        <dbReference type="EMBL" id="KAL2072606.1"/>
    </source>
</evidence>
<evidence type="ECO:0000256" key="1">
    <source>
        <dbReference type="SAM" id="MobiDB-lite"/>
    </source>
</evidence>
<organism evidence="2 3">
    <name type="scientific">Oculimacula yallundae</name>
    <dbReference type="NCBI Taxonomy" id="86028"/>
    <lineage>
        <taxon>Eukaryota</taxon>
        <taxon>Fungi</taxon>
        <taxon>Dikarya</taxon>
        <taxon>Ascomycota</taxon>
        <taxon>Pezizomycotina</taxon>
        <taxon>Leotiomycetes</taxon>
        <taxon>Helotiales</taxon>
        <taxon>Ploettnerulaceae</taxon>
        <taxon>Oculimacula</taxon>
    </lineage>
</organism>
<feature type="compositionally biased region" description="Low complexity" evidence="1">
    <location>
        <begin position="101"/>
        <end position="113"/>
    </location>
</feature>
<name>A0ABR4CT59_9HELO</name>
<dbReference type="EMBL" id="JAZHXI010000004">
    <property type="protein sequence ID" value="KAL2072606.1"/>
    <property type="molecule type" value="Genomic_DNA"/>
</dbReference>
<reference evidence="2 3" key="1">
    <citation type="journal article" date="2024" name="Commun. Biol.">
        <title>Comparative genomic analysis of thermophilic fungi reveals convergent evolutionary adaptations and gene losses.</title>
        <authorList>
            <person name="Steindorff A.S."/>
            <person name="Aguilar-Pontes M.V."/>
            <person name="Robinson A.J."/>
            <person name="Andreopoulos B."/>
            <person name="LaButti K."/>
            <person name="Kuo A."/>
            <person name="Mondo S."/>
            <person name="Riley R."/>
            <person name="Otillar R."/>
            <person name="Haridas S."/>
            <person name="Lipzen A."/>
            <person name="Grimwood J."/>
            <person name="Schmutz J."/>
            <person name="Clum A."/>
            <person name="Reid I.D."/>
            <person name="Moisan M.C."/>
            <person name="Butler G."/>
            <person name="Nguyen T.T.M."/>
            <person name="Dewar K."/>
            <person name="Conant G."/>
            <person name="Drula E."/>
            <person name="Henrissat B."/>
            <person name="Hansel C."/>
            <person name="Singer S."/>
            <person name="Hutchinson M.I."/>
            <person name="de Vries R.P."/>
            <person name="Natvig D.O."/>
            <person name="Powell A.J."/>
            <person name="Tsang A."/>
            <person name="Grigoriev I.V."/>
        </authorList>
    </citation>
    <scope>NUCLEOTIDE SEQUENCE [LARGE SCALE GENOMIC DNA]</scope>
    <source>
        <strain evidence="2 3">CBS 494.80</strain>
    </source>
</reference>
<dbReference type="Proteomes" id="UP001595075">
    <property type="component" value="Unassembled WGS sequence"/>
</dbReference>
<comment type="caution">
    <text evidence="2">The sequence shown here is derived from an EMBL/GenBank/DDBJ whole genome shotgun (WGS) entry which is preliminary data.</text>
</comment>
<accession>A0ABR4CT59</accession>
<keyword evidence="3" id="KW-1185">Reference proteome</keyword>
<feature type="region of interest" description="Disordered" evidence="1">
    <location>
        <begin position="101"/>
        <end position="135"/>
    </location>
</feature>
<sequence length="501" mass="58381">MATTSFGESKGWLTSLIPLPNAQVTKRSRTINARPIAFLNTPQISFVQGIQYTVSRIEDTRRTALETHPAFDQRSAASLLNDSDEVSLQLTKDLSALTLSSSLDDTTSPSSVDRISFQNTTPDAEIPEPQPAHFNTNQQTHLQGIHSHRKFHIHIDKQNDLSNSSPRRYISKQPHTSHLPPLTIPASADSKSHLRPATPSPISPTTITSMKERLKSFISEEHCAFRTHTNPFPTLDQNAGWTRAYCSSKLYFLREWSPFGWDGRLDGSLEEMASIRRGYEGYSLGAQRKGMRFDEEDRWVGVFEMVFKGEIRGGRRCWKRKPGSWYVRRKDLLSSCSCCLGRGKYWEKMLHRTDETIDRVREWRARNPKWRVIQREGGRNGKRKFKMIQPLRAGNEGMFNCVWPSFNDVSIQNSVGSSEPKVKRLKVRRCKPEEVMSEQWRARRRQQERKAGRWTDGTLLQDRMWAQFHWVLDVEDPREHVWVLRKWRYRYYEGTKYRYWA</sequence>
<evidence type="ECO:0000313" key="3">
    <source>
        <dbReference type="Proteomes" id="UP001595075"/>
    </source>
</evidence>
<gene>
    <name evidence="2" type="ORF">VTL71DRAFT_11949</name>
</gene>